<keyword evidence="1" id="KW-0378">Hydrolase</keyword>
<protein>
    <submittedName>
        <fullName evidence="3">PaaI family thioesterase</fullName>
    </submittedName>
</protein>
<dbReference type="GO" id="GO:0016289">
    <property type="term" value="F:acyl-CoA hydrolase activity"/>
    <property type="evidence" value="ECO:0007669"/>
    <property type="project" value="UniProtKB-ARBA"/>
</dbReference>
<dbReference type="InterPro" id="IPR006683">
    <property type="entry name" value="Thioestr_dom"/>
</dbReference>
<sequence length="131" mass="13862">MLITDGTPAQSFIGYVIDVPDEPGEGAGVAVSLDITEDHFNRHGTVHGGIIAVLMDTVCGMQCSFEGDPKALPKCMTLSLTTQFVAPVRLGRVTARAHSAGGGKRIRYLNAWLEDADGKTLSTASAVMRMV</sequence>
<dbReference type="InterPro" id="IPR029069">
    <property type="entry name" value="HotDog_dom_sf"/>
</dbReference>
<evidence type="ECO:0000259" key="2">
    <source>
        <dbReference type="Pfam" id="PF03061"/>
    </source>
</evidence>
<name>A0A934MJY0_9HYPH</name>
<dbReference type="EMBL" id="JAEKJA010000040">
    <property type="protein sequence ID" value="MBJ3778781.1"/>
    <property type="molecule type" value="Genomic_DNA"/>
</dbReference>
<dbReference type="SUPFAM" id="SSF54637">
    <property type="entry name" value="Thioesterase/thiol ester dehydrase-isomerase"/>
    <property type="match status" value="1"/>
</dbReference>
<accession>A0A934MJY0</accession>
<evidence type="ECO:0000313" key="3">
    <source>
        <dbReference type="EMBL" id="MBJ3778781.1"/>
    </source>
</evidence>
<proteinExistence type="predicted"/>
<organism evidence="3 4">
    <name type="scientific">Acuticoccus mangrovi</name>
    <dbReference type="NCBI Taxonomy" id="2796142"/>
    <lineage>
        <taxon>Bacteria</taxon>
        <taxon>Pseudomonadati</taxon>
        <taxon>Pseudomonadota</taxon>
        <taxon>Alphaproteobacteria</taxon>
        <taxon>Hyphomicrobiales</taxon>
        <taxon>Amorphaceae</taxon>
        <taxon>Acuticoccus</taxon>
    </lineage>
</organism>
<reference evidence="3" key="1">
    <citation type="submission" date="2020-12" db="EMBL/GenBank/DDBJ databases">
        <title>Bacterial taxonomy.</title>
        <authorList>
            <person name="Pan X."/>
        </authorList>
    </citation>
    <scope>NUCLEOTIDE SEQUENCE</scope>
    <source>
        <strain evidence="3">B2012</strain>
    </source>
</reference>
<evidence type="ECO:0000256" key="1">
    <source>
        <dbReference type="ARBA" id="ARBA00022801"/>
    </source>
</evidence>
<keyword evidence="4" id="KW-1185">Reference proteome</keyword>
<feature type="domain" description="Thioesterase" evidence="2">
    <location>
        <begin position="43"/>
        <end position="105"/>
    </location>
</feature>
<comment type="caution">
    <text evidence="3">The sequence shown here is derived from an EMBL/GenBank/DDBJ whole genome shotgun (WGS) entry which is preliminary data.</text>
</comment>
<dbReference type="Gene3D" id="3.10.129.10">
    <property type="entry name" value="Hotdog Thioesterase"/>
    <property type="match status" value="1"/>
</dbReference>
<dbReference type="Pfam" id="PF03061">
    <property type="entry name" value="4HBT"/>
    <property type="match status" value="1"/>
</dbReference>
<dbReference type="RefSeq" id="WP_198884683.1">
    <property type="nucleotide sequence ID" value="NZ_JAEKJA010000040.1"/>
</dbReference>
<evidence type="ECO:0000313" key="4">
    <source>
        <dbReference type="Proteomes" id="UP000609531"/>
    </source>
</evidence>
<dbReference type="Proteomes" id="UP000609531">
    <property type="component" value="Unassembled WGS sequence"/>
</dbReference>
<dbReference type="PANTHER" id="PTHR43240">
    <property type="entry name" value="1,4-DIHYDROXY-2-NAPHTHOYL-COA THIOESTERASE 1"/>
    <property type="match status" value="1"/>
</dbReference>
<dbReference type="AlphaFoldDB" id="A0A934MJY0"/>
<dbReference type="InterPro" id="IPR003736">
    <property type="entry name" value="PAAI_dom"/>
</dbReference>
<gene>
    <name evidence="3" type="ORF">JCR33_23980</name>
</gene>
<dbReference type="CDD" id="cd03443">
    <property type="entry name" value="PaaI_thioesterase"/>
    <property type="match status" value="1"/>
</dbReference>
<dbReference type="NCBIfam" id="TIGR00369">
    <property type="entry name" value="unchar_dom_1"/>
    <property type="match status" value="1"/>
</dbReference>